<dbReference type="RefSeq" id="WP_188672050.1">
    <property type="nucleotide sequence ID" value="NZ_BMKA01000002.1"/>
</dbReference>
<evidence type="ECO:0000313" key="3">
    <source>
        <dbReference type="Proteomes" id="UP000628017"/>
    </source>
</evidence>
<evidence type="ECO:0000256" key="1">
    <source>
        <dbReference type="SAM" id="SignalP"/>
    </source>
</evidence>
<dbReference type="EMBL" id="BMKA01000002">
    <property type="protein sequence ID" value="GGA13587.1"/>
    <property type="molecule type" value="Genomic_DNA"/>
</dbReference>
<name>A0A916QU00_9RHOB</name>
<accession>A0A916QU00</accession>
<proteinExistence type="predicted"/>
<comment type="caution">
    <text evidence="2">The sequence shown here is derived from an EMBL/GenBank/DDBJ whole genome shotgun (WGS) entry which is preliminary data.</text>
</comment>
<evidence type="ECO:0008006" key="4">
    <source>
        <dbReference type="Google" id="ProtNLM"/>
    </source>
</evidence>
<reference evidence="2" key="1">
    <citation type="journal article" date="2014" name="Int. J. Syst. Evol. Microbiol.">
        <title>Complete genome sequence of Corynebacterium casei LMG S-19264T (=DSM 44701T), isolated from a smear-ripened cheese.</title>
        <authorList>
            <consortium name="US DOE Joint Genome Institute (JGI-PGF)"/>
            <person name="Walter F."/>
            <person name="Albersmeier A."/>
            <person name="Kalinowski J."/>
            <person name="Ruckert C."/>
        </authorList>
    </citation>
    <scope>NUCLEOTIDE SEQUENCE</scope>
    <source>
        <strain evidence="2">CGMCC 1.15880</strain>
    </source>
</reference>
<keyword evidence="1" id="KW-0732">Signal</keyword>
<protein>
    <recommendedName>
        <fullName evidence="4">DUF3108 domain-containing protein</fullName>
    </recommendedName>
</protein>
<keyword evidence="3" id="KW-1185">Reference proteome</keyword>
<dbReference type="InterPro" id="IPR021457">
    <property type="entry name" value="DUF3108"/>
</dbReference>
<dbReference type="Pfam" id="PF11306">
    <property type="entry name" value="DUF3108"/>
    <property type="match status" value="1"/>
</dbReference>
<dbReference type="Proteomes" id="UP000628017">
    <property type="component" value="Unassembled WGS sequence"/>
</dbReference>
<organism evidence="2 3">
    <name type="scientific">Neptunicoccus cionae</name>
    <dbReference type="NCBI Taxonomy" id="2035344"/>
    <lineage>
        <taxon>Bacteria</taxon>
        <taxon>Pseudomonadati</taxon>
        <taxon>Pseudomonadota</taxon>
        <taxon>Alphaproteobacteria</taxon>
        <taxon>Rhodobacterales</taxon>
        <taxon>Paracoccaceae</taxon>
        <taxon>Neptunicoccus</taxon>
    </lineage>
</organism>
<evidence type="ECO:0000313" key="2">
    <source>
        <dbReference type="EMBL" id="GGA13587.1"/>
    </source>
</evidence>
<gene>
    <name evidence="2" type="ORF">GCM10011498_12020</name>
</gene>
<reference evidence="2" key="2">
    <citation type="submission" date="2020-09" db="EMBL/GenBank/DDBJ databases">
        <authorList>
            <person name="Sun Q."/>
            <person name="Zhou Y."/>
        </authorList>
    </citation>
    <scope>NUCLEOTIDE SEQUENCE</scope>
    <source>
        <strain evidence="2">CGMCC 1.15880</strain>
    </source>
</reference>
<feature type="chain" id="PRO_5036850195" description="DUF3108 domain-containing protein" evidence="1">
    <location>
        <begin position="20"/>
        <end position="240"/>
    </location>
</feature>
<feature type="signal peptide" evidence="1">
    <location>
        <begin position="1"/>
        <end position="19"/>
    </location>
</feature>
<dbReference type="AlphaFoldDB" id="A0A916QU00"/>
<sequence length="240" mass="26533">MRLLLTTLALLNSTGFTYAGDIDQTFGFYVAGLKAGTIRLIGTEPALGEDGPYTLHGTLTPTSIMRRFHDVGYDGRVDGAVSDGQFVPQNYEGQSRSESRQTDVQLTYKDSRPQVVRYAPERGSHPYDIDPAAQNDAVDPLTAAHMLLRDQRGADLCDRTLDLFDGRRLSRLEVDAPIHNGAKAICEGRYTRVAGFSPEDMQEQVNFPITLVYIKGDADLYTLSFFKTDTTFGPAEAARR</sequence>